<organism evidence="2 3">
    <name type="scientific">Entomortierella parvispora</name>
    <dbReference type="NCBI Taxonomy" id="205924"/>
    <lineage>
        <taxon>Eukaryota</taxon>
        <taxon>Fungi</taxon>
        <taxon>Fungi incertae sedis</taxon>
        <taxon>Mucoromycota</taxon>
        <taxon>Mortierellomycotina</taxon>
        <taxon>Mortierellomycetes</taxon>
        <taxon>Mortierellales</taxon>
        <taxon>Mortierellaceae</taxon>
        <taxon>Entomortierella</taxon>
    </lineage>
</organism>
<dbReference type="AlphaFoldDB" id="A0A9P3HHF2"/>
<dbReference type="Proteomes" id="UP000827284">
    <property type="component" value="Unassembled WGS sequence"/>
</dbReference>
<keyword evidence="1" id="KW-0472">Membrane</keyword>
<accession>A0A9P3HHF2</accession>
<keyword evidence="3" id="KW-1185">Reference proteome</keyword>
<evidence type="ECO:0000313" key="2">
    <source>
        <dbReference type="EMBL" id="GJJ76662.1"/>
    </source>
</evidence>
<feature type="transmembrane region" description="Helical" evidence="1">
    <location>
        <begin position="85"/>
        <end position="106"/>
    </location>
</feature>
<gene>
    <name evidence="2" type="ORF">EMPS_09021</name>
</gene>
<sequence>MATDTKDRDLCCCCIRLRSAVTAICFIYLILTGASTYQKYSANNTDDSTATTVIFVSCALQILIAVLGLFAALTKSVTITRVYATLWWALTFAVLALSIGSLYLIIKNDKEAIEQECIKDLAPLNGNVVTDDMVNNCYRTSVIVSAVVLGLQFVIMVLIGWVNQRFLTEVEQDAAIDAALKAVDDGEV</sequence>
<proteinExistence type="predicted"/>
<reference evidence="2" key="2">
    <citation type="journal article" date="2022" name="Microbiol. Resour. Announc.">
        <title>Whole-Genome Sequence of Entomortierella parvispora E1425, a Mucoromycotan Fungus Associated with Burkholderiaceae-Related Endosymbiotic Bacteria.</title>
        <authorList>
            <person name="Herlambang A."/>
            <person name="Guo Y."/>
            <person name="Takashima Y."/>
            <person name="Narisawa K."/>
            <person name="Ohta H."/>
            <person name="Nishizawa T."/>
        </authorList>
    </citation>
    <scope>NUCLEOTIDE SEQUENCE</scope>
    <source>
        <strain evidence="2">E1425</strain>
    </source>
</reference>
<keyword evidence="1" id="KW-1133">Transmembrane helix</keyword>
<feature type="transmembrane region" description="Helical" evidence="1">
    <location>
        <begin position="20"/>
        <end position="38"/>
    </location>
</feature>
<reference evidence="2" key="1">
    <citation type="submission" date="2021-11" db="EMBL/GenBank/DDBJ databases">
        <authorList>
            <person name="Herlambang A."/>
            <person name="Guo Y."/>
            <person name="Takashima Y."/>
            <person name="Nishizawa T."/>
        </authorList>
    </citation>
    <scope>NUCLEOTIDE SEQUENCE</scope>
    <source>
        <strain evidence="2">E1425</strain>
    </source>
</reference>
<dbReference type="EMBL" id="BQFW01000012">
    <property type="protein sequence ID" value="GJJ76662.1"/>
    <property type="molecule type" value="Genomic_DNA"/>
</dbReference>
<comment type="caution">
    <text evidence="2">The sequence shown here is derived from an EMBL/GenBank/DDBJ whole genome shotgun (WGS) entry which is preliminary data.</text>
</comment>
<name>A0A9P3HHF2_9FUNG</name>
<protein>
    <submittedName>
        <fullName evidence="2">Uncharacterized protein</fullName>
    </submittedName>
</protein>
<dbReference type="OrthoDB" id="2418493at2759"/>
<keyword evidence="1" id="KW-0812">Transmembrane</keyword>
<feature type="transmembrane region" description="Helical" evidence="1">
    <location>
        <begin position="142"/>
        <end position="162"/>
    </location>
</feature>
<evidence type="ECO:0000313" key="3">
    <source>
        <dbReference type="Proteomes" id="UP000827284"/>
    </source>
</evidence>
<evidence type="ECO:0000256" key="1">
    <source>
        <dbReference type="SAM" id="Phobius"/>
    </source>
</evidence>
<feature type="transmembrane region" description="Helical" evidence="1">
    <location>
        <begin position="50"/>
        <end position="73"/>
    </location>
</feature>